<feature type="compositionally biased region" description="Basic and acidic residues" evidence="1">
    <location>
        <begin position="296"/>
        <end position="317"/>
    </location>
</feature>
<accession>A0A0G4I7W7</accession>
<organism evidence="2">
    <name type="scientific">Chromera velia CCMP2878</name>
    <dbReference type="NCBI Taxonomy" id="1169474"/>
    <lineage>
        <taxon>Eukaryota</taxon>
        <taxon>Sar</taxon>
        <taxon>Alveolata</taxon>
        <taxon>Colpodellida</taxon>
        <taxon>Chromeraceae</taxon>
        <taxon>Chromera</taxon>
    </lineage>
</organism>
<evidence type="ECO:0000256" key="1">
    <source>
        <dbReference type="SAM" id="MobiDB-lite"/>
    </source>
</evidence>
<name>A0A0G4I7W7_9ALVE</name>
<gene>
    <name evidence="2" type="ORF">Cvel_11791</name>
</gene>
<feature type="compositionally biased region" description="Basic and acidic residues" evidence="1">
    <location>
        <begin position="1"/>
        <end position="10"/>
    </location>
</feature>
<feature type="region of interest" description="Disordered" evidence="1">
    <location>
        <begin position="183"/>
        <end position="230"/>
    </location>
</feature>
<proteinExistence type="predicted"/>
<dbReference type="VEuPathDB" id="CryptoDB:Cvel_11791"/>
<feature type="compositionally biased region" description="Basic and acidic residues" evidence="1">
    <location>
        <begin position="190"/>
        <end position="216"/>
    </location>
</feature>
<evidence type="ECO:0000313" key="2">
    <source>
        <dbReference type="EMBL" id="CEM53208.1"/>
    </source>
</evidence>
<dbReference type="AlphaFoldDB" id="A0A0G4I7W7"/>
<protein>
    <submittedName>
        <fullName evidence="2">Uncharacterized protein</fullName>
    </submittedName>
</protein>
<reference evidence="2" key="1">
    <citation type="submission" date="2014-11" db="EMBL/GenBank/DDBJ databases">
        <authorList>
            <person name="Otto D Thomas"/>
            <person name="Naeem Raeece"/>
        </authorList>
    </citation>
    <scope>NUCLEOTIDE SEQUENCE</scope>
</reference>
<feature type="region of interest" description="Disordered" evidence="1">
    <location>
        <begin position="43"/>
        <end position="76"/>
    </location>
</feature>
<feature type="region of interest" description="Disordered" evidence="1">
    <location>
        <begin position="289"/>
        <end position="318"/>
    </location>
</feature>
<dbReference type="SUPFAM" id="SSF51197">
    <property type="entry name" value="Clavaminate synthase-like"/>
    <property type="match status" value="1"/>
</dbReference>
<feature type="compositionally biased region" description="Low complexity" evidence="1">
    <location>
        <begin position="17"/>
        <end position="28"/>
    </location>
</feature>
<dbReference type="EMBL" id="CDMZ01005558">
    <property type="protein sequence ID" value="CEM53208.1"/>
    <property type="molecule type" value="Genomic_DNA"/>
</dbReference>
<sequence>MSNELKERYKGWVANQSSSLSSSSEGSLSVCPIDVQDEMERGLVKPAASRLKGWRGNGSGKGRRRETSHDGVPSLSSPLPPLLANLFPLLRKDGESIFGLPYPGYGFPVPTWRAPLPLCVFEEEVLRYDPEKFDFASAICEELLGLSLDGDNDGNGAPGSQCPRHLAASALLEGFQEGSMVSTWRPSARKGSDARDEKKRGDVNLSMCEKKEHGHSIDVPPSPSLSPAVSNADSWSMKVQRNHTLVKDCGRLCTLYEEFVRDIAAPAVLRAFFGPSFHFRLVQSEGAETGPFGAAHETEARREISSKEKEKRREERPFPSQVFLKASDEYHADATQEDFIHKPDDTEGSCLLAESTELPSSSSCSSSSCSTTCSRIVTVLFQSQPTVRVFCSEELPPSVSANGEAFPRGRFKSLGRLHNDAEYGHQPGEVNFWVPLTRCNPSNTMWVESVPGRADWRPLLLHPGEALRFHGTFCRHFTRCNCSGVTRVSLDFRLAIEESFDAQWTLGGSNHKHDRKALQFKIL</sequence>
<feature type="region of interest" description="Disordered" evidence="1">
    <location>
        <begin position="1"/>
        <end position="28"/>
    </location>
</feature>